<name>A0AA42I815_9GAMM</name>
<comment type="caution">
    <text evidence="2">The sequence shown here is derived from an EMBL/GenBank/DDBJ whole genome shotgun (WGS) entry which is preliminary data.</text>
</comment>
<evidence type="ECO:0000256" key="1">
    <source>
        <dbReference type="SAM" id="Phobius"/>
    </source>
</evidence>
<feature type="transmembrane region" description="Helical" evidence="1">
    <location>
        <begin position="77"/>
        <end position="95"/>
    </location>
</feature>
<proteinExistence type="predicted"/>
<evidence type="ECO:0000313" key="2">
    <source>
        <dbReference type="EMBL" id="MDH0564255.1"/>
    </source>
</evidence>
<dbReference type="EMBL" id="JAOEEO010000002">
    <property type="protein sequence ID" value="MDH0564255.1"/>
    <property type="molecule type" value="Genomic_DNA"/>
</dbReference>
<dbReference type="AlphaFoldDB" id="A0AA42I815"/>
<keyword evidence="1" id="KW-1133">Transmembrane helix</keyword>
<keyword evidence="1" id="KW-0812">Transmembrane</keyword>
<gene>
    <name evidence="2" type="ORF">N7644_11235</name>
</gene>
<organism evidence="2 3">
    <name type="scientific">Acinetobacter courvalinii</name>
    <dbReference type="NCBI Taxonomy" id="280147"/>
    <lineage>
        <taxon>Bacteria</taxon>
        <taxon>Pseudomonadati</taxon>
        <taxon>Pseudomonadota</taxon>
        <taxon>Gammaproteobacteria</taxon>
        <taxon>Moraxellales</taxon>
        <taxon>Moraxellaceae</taxon>
        <taxon>Acinetobacter</taxon>
    </lineage>
</organism>
<dbReference type="Proteomes" id="UP001159329">
    <property type="component" value="Unassembled WGS sequence"/>
</dbReference>
<reference evidence="2" key="1">
    <citation type="submission" date="2022-09" db="EMBL/GenBank/DDBJ databases">
        <title>Intensive care unit water sources are persistently colonized with multi-drug resistant bacteria and are the site of extensive horizontal gene transfer of antibiotic resistance genes.</title>
        <authorList>
            <person name="Diorio-Toth L."/>
        </authorList>
    </citation>
    <scope>NUCLEOTIDE SEQUENCE</scope>
    <source>
        <strain evidence="2">GD04005</strain>
    </source>
</reference>
<feature type="transmembrane region" description="Helical" evidence="1">
    <location>
        <begin position="115"/>
        <end position="136"/>
    </location>
</feature>
<dbReference type="RefSeq" id="WP_279695601.1">
    <property type="nucleotide sequence ID" value="NZ_JAOEEO010000002.1"/>
</dbReference>
<feature type="transmembrane region" description="Helical" evidence="1">
    <location>
        <begin position="54"/>
        <end position="72"/>
    </location>
</feature>
<evidence type="ECO:0000313" key="3">
    <source>
        <dbReference type="Proteomes" id="UP001159329"/>
    </source>
</evidence>
<protein>
    <submittedName>
        <fullName evidence="2">Uncharacterized protein</fullName>
    </submittedName>
</protein>
<keyword evidence="1" id="KW-0472">Membrane</keyword>
<accession>A0AA42I815</accession>
<sequence>MMRYVAIVFLFLSGIGGYTIDKFGQNLCINEYIAIGTITYFKELNGISANDPSMLATCGVVSIIFSIILIFIKNKCFYVAITFLLLVLEVILLNMMETVSYKEIIYDSITQCANYSVLIWITFQAAFLISSGFYLFKRK</sequence>